<dbReference type="Proteomes" id="UP000015106">
    <property type="component" value="Chromosome 1"/>
</dbReference>
<reference evidence="2" key="3">
    <citation type="submission" date="2022-06" db="UniProtKB">
        <authorList>
            <consortium name="EnsemblPlants"/>
        </authorList>
    </citation>
    <scope>IDENTIFICATION</scope>
</reference>
<evidence type="ECO:0000313" key="3">
    <source>
        <dbReference type="Proteomes" id="UP000015106"/>
    </source>
</evidence>
<reference evidence="2" key="2">
    <citation type="submission" date="2018-03" db="EMBL/GenBank/DDBJ databases">
        <title>The Triticum urartu genome reveals the dynamic nature of wheat genome evolution.</title>
        <authorList>
            <person name="Ling H."/>
            <person name="Ma B."/>
            <person name="Shi X."/>
            <person name="Liu H."/>
            <person name="Dong L."/>
            <person name="Sun H."/>
            <person name="Cao Y."/>
            <person name="Gao Q."/>
            <person name="Zheng S."/>
            <person name="Li Y."/>
            <person name="Yu Y."/>
            <person name="Du H."/>
            <person name="Qi M."/>
            <person name="Li Y."/>
            <person name="Yu H."/>
            <person name="Cui Y."/>
            <person name="Wang N."/>
            <person name="Chen C."/>
            <person name="Wu H."/>
            <person name="Zhao Y."/>
            <person name="Zhang J."/>
            <person name="Li Y."/>
            <person name="Zhou W."/>
            <person name="Zhang B."/>
            <person name="Hu W."/>
            <person name="Eijk M."/>
            <person name="Tang J."/>
            <person name="Witsenboer H."/>
            <person name="Zhao S."/>
            <person name="Li Z."/>
            <person name="Zhang A."/>
            <person name="Wang D."/>
            <person name="Liang C."/>
        </authorList>
    </citation>
    <scope>NUCLEOTIDE SEQUENCE [LARGE SCALE GENOMIC DNA]</scope>
    <source>
        <strain evidence="2">cv. G1812</strain>
    </source>
</reference>
<organism evidence="2 3">
    <name type="scientific">Triticum urartu</name>
    <name type="common">Red wild einkorn</name>
    <name type="synonym">Crithodium urartu</name>
    <dbReference type="NCBI Taxonomy" id="4572"/>
    <lineage>
        <taxon>Eukaryota</taxon>
        <taxon>Viridiplantae</taxon>
        <taxon>Streptophyta</taxon>
        <taxon>Embryophyta</taxon>
        <taxon>Tracheophyta</taxon>
        <taxon>Spermatophyta</taxon>
        <taxon>Magnoliopsida</taxon>
        <taxon>Liliopsida</taxon>
        <taxon>Poales</taxon>
        <taxon>Poaceae</taxon>
        <taxon>BOP clade</taxon>
        <taxon>Pooideae</taxon>
        <taxon>Triticodae</taxon>
        <taxon>Triticeae</taxon>
        <taxon>Triticinae</taxon>
        <taxon>Triticum</taxon>
    </lineage>
</organism>
<accession>A0A8R7K4L3</accession>
<dbReference type="Gramene" id="TuG1812G0100003677.01.T01">
    <property type="protein sequence ID" value="TuG1812G0100003677.01.T01"/>
    <property type="gene ID" value="TuG1812G0100003677.01"/>
</dbReference>
<evidence type="ECO:0000259" key="1">
    <source>
        <dbReference type="Pfam" id="PF07762"/>
    </source>
</evidence>
<proteinExistence type="predicted"/>
<reference evidence="3" key="1">
    <citation type="journal article" date="2013" name="Nature">
        <title>Draft genome of the wheat A-genome progenitor Triticum urartu.</title>
        <authorList>
            <person name="Ling H.Q."/>
            <person name="Zhao S."/>
            <person name="Liu D."/>
            <person name="Wang J."/>
            <person name="Sun H."/>
            <person name="Zhang C."/>
            <person name="Fan H."/>
            <person name="Li D."/>
            <person name="Dong L."/>
            <person name="Tao Y."/>
            <person name="Gao C."/>
            <person name="Wu H."/>
            <person name="Li Y."/>
            <person name="Cui Y."/>
            <person name="Guo X."/>
            <person name="Zheng S."/>
            <person name="Wang B."/>
            <person name="Yu K."/>
            <person name="Liang Q."/>
            <person name="Yang W."/>
            <person name="Lou X."/>
            <person name="Chen J."/>
            <person name="Feng M."/>
            <person name="Jian J."/>
            <person name="Zhang X."/>
            <person name="Luo G."/>
            <person name="Jiang Y."/>
            <person name="Liu J."/>
            <person name="Wang Z."/>
            <person name="Sha Y."/>
            <person name="Zhang B."/>
            <person name="Wu H."/>
            <person name="Tang D."/>
            <person name="Shen Q."/>
            <person name="Xue P."/>
            <person name="Zou S."/>
            <person name="Wang X."/>
            <person name="Liu X."/>
            <person name="Wang F."/>
            <person name="Yang Y."/>
            <person name="An X."/>
            <person name="Dong Z."/>
            <person name="Zhang K."/>
            <person name="Zhang X."/>
            <person name="Luo M.C."/>
            <person name="Dvorak J."/>
            <person name="Tong Y."/>
            <person name="Wang J."/>
            <person name="Yang H."/>
            <person name="Li Z."/>
            <person name="Wang D."/>
            <person name="Zhang A."/>
            <person name="Wang J."/>
        </authorList>
    </citation>
    <scope>NUCLEOTIDE SEQUENCE</scope>
    <source>
        <strain evidence="3">cv. G1812</strain>
    </source>
</reference>
<dbReference type="InterPro" id="IPR011676">
    <property type="entry name" value="DUF1618"/>
</dbReference>
<dbReference type="PANTHER" id="PTHR33074">
    <property type="entry name" value="EXPRESSED PROTEIN-RELATED"/>
    <property type="match status" value="1"/>
</dbReference>
<name>A0A8R7K4L3_TRIUA</name>
<protein>
    <recommendedName>
        <fullName evidence="1">DUF1618 domain-containing protein</fullName>
    </recommendedName>
</protein>
<dbReference type="EnsemblPlants" id="TuG1812G0100003677.01.T01">
    <property type="protein sequence ID" value="TuG1812G0100003677.01.T01"/>
    <property type="gene ID" value="TuG1812G0100003677.01"/>
</dbReference>
<sequence length="236" mass="26634">MAYELHRFHSKSNTWTMSKLELGATAVNPAPDSVFFCTSKVFTLGGGGGFVGWADLWRGILLCDVLLDDPELRHVPLPHAFSERKWDAVITRDIAVVDQGCIKYVDKRSDEHSGGGRTLTAWRKKIVSRQPWKEEQWHQGCELRSSDVSVLLPPLPRPFHMLMTGHPVISLRGDDVVYLMSKESLRDDTAWVVAVDMRSKSLQEAVEFGGAARSIGISRTYIQSRMDLWSSEDHPR</sequence>
<dbReference type="PANTHER" id="PTHR33074:SF92">
    <property type="entry name" value="DUF1618 DOMAIN-CONTAINING PROTEIN"/>
    <property type="match status" value="1"/>
</dbReference>
<keyword evidence="3" id="KW-1185">Reference proteome</keyword>
<dbReference type="AlphaFoldDB" id="A0A8R7K4L3"/>
<feature type="domain" description="DUF1618" evidence="1">
    <location>
        <begin position="53"/>
        <end position="178"/>
    </location>
</feature>
<dbReference type="Pfam" id="PF07762">
    <property type="entry name" value="DUF1618"/>
    <property type="match status" value="1"/>
</dbReference>
<evidence type="ECO:0000313" key="2">
    <source>
        <dbReference type="EnsemblPlants" id="TuG1812G0100003677.01.T01"/>
    </source>
</evidence>